<dbReference type="SUPFAM" id="SSF102522">
    <property type="entry name" value="Bacterial fluorinating enzyme, N-terminal domain"/>
    <property type="match status" value="1"/>
</dbReference>
<dbReference type="InterPro" id="IPR002747">
    <property type="entry name" value="SAM_OH_AdoTrfase"/>
</dbReference>
<feature type="non-terminal residue" evidence="6">
    <location>
        <position position="1"/>
    </location>
</feature>
<dbReference type="InterPro" id="IPR023228">
    <property type="entry name" value="SAM_OH_AdoTrfase_N_sf"/>
</dbReference>
<evidence type="ECO:0000256" key="1">
    <source>
        <dbReference type="ARBA" id="ARBA00022691"/>
    </source>
</evidence>
<dbReference type="AlphaFoldDB" id="A0A0F9AL50"/>
<name>A0A0F9AL50_9ZZZZ</name>
<dbReference type="PANTHER" id="PTHR35092">
    <property type="entry name" value="CHLORINASE MJ1651"/>
    <property type="match status" value="1"/>
</dbReference>
<feature type="region of interest" description="Disordered" evidence="3">
    <location>
        <begin position="1"/>
        <end position="57"/>
    </location>
</feature>
<dbReference type="Pfam" id="PF20257">
    <property type="entry name" value="SAM_HAT_C"/>
    <property type="match status" value="1"/>
</dbReference>
<protein>
    <recommendedName>
        <fullName evidence="7">SAM-dependent chlorinase/fluorinase</fullName>
    </recommendedName>
</protein>
<proteinExistence type="inferred from homology"/>
<evidence type="ECO:0000313" key="6">
    <source>
        <dbReference type="EMBL" id="KKL10309.1"/>
    </source>
</evidence>
<dbReference type="SUPFAM" id="SSF101852">
    <property type="entry name" value="Bacterial fluorinating enzyme, C-terminal domain"/>
    <property type="match status" value="1"/>
</dbReference>
<dbReference type="InterPro" id="IPR023227">
    <property type="entry name" value="SAM_OH_AdoTrfase_C_sf"/>
</dbReference>
<gene>
    <name evidence="6" type="ORF">LCGC14_2557120</name>
</gene>
<accession>A0A0F9AL50</accession>
<evidence type="ECO:0000256" key="2">
    <source>
        <dbReference type="ARBA" id="ARBA00024035"/>
    </source>
</evidence>
<dbReference type="Pfam" id="PF01887">
    <property type="entry name" value="SAM_HAT_N"/>
    <property type="match status" value="1"/>
</dbReference>
<evidence type="ECO:0008006" key="7">
    <source>
        <dbReference type="Google" id="ProtNLM"/>
    </source>
</evidence>
<dbReference type="EMBL" id="LAZR01042112">
    <property type="protein sequence ID" value="KKL10309.1"/>
    <property type="molecule type" value="Genomic_DNA"/>
</dbReference>
<feature type="domain" description="S-adenosyl-l-methionine hydroxide adenosyltransferase C-terminal" evidence="5">
    <location>
        <begin position="241"/>
        <end position="319"/>
    </location>
</feature>
<comment type="caution">
    <text evidence="6">The sequence shown here is derived from an EMBL/GenBank/DDBJ whole genome shotgun (WGS) entry which is preliminary data.</text>
</comment>
<comment type="similarity">
    <text evidence="2">Belongs to the SAM hydrolase / SAM-dependent halogenase family.</text>
</comment>
<dbReference type="InterPro" id="IPR046470">
    <property type="entry name" value="SAM_HAT_C"/>
</dbReference>
<evidence type="ECO:0000259" key="4">
    <source>
        <dbReference type="Pfam" id="PF01887"/>
    </source>
</evidence>
<organism evidence="6">
    <name type="scientific">marine sediment metagenome</name>
    <dbReference type="NCBI Taxonomy" id="412755"/>
    <lineage>
        <taxon>unclassified sequences</taxon>
        <taxon>metagenomes</taxon>
        <taxon>ecological metagenomes</taxon>
    </lineage>
</organism>
<keyword evidence="1" id="KW-0949">S-adenosyl-L-methionine</keyword>
<evidence type="ECO:0000256" key="3">
    <source>
        <dbReference type="SAM" id="MobiDB-lite"/>
    </source>
</evidence>
<dbReference type="PANTHER" id="PTHR35092:SF1">
    <property type="entry name" value="CHLORINASE MJ1651"/>
    <property type="match status" value="1"/>
</dbReference>
<dbReference type="Gene3D" id="3.40.50.10790">
    <property type="entry name" value="S-adenosyl-l-methionine hydroxide adenosyltransferase, N-terminal"/>
    <property type="match status" value="1"/>
</dbReference>
<feature type="domain" description="S-adenosyl-l-methionine hydroxide adenosyltransferase N-terminal" evidence="4">
    <location>
        <begin position="97"/>
        <end position="217"/>
    </location>
</feature>
<sequence length="324" mass="33762">GRGCAPAGNPVEMGNLGAGHIDHTHLDGSDGNPSHSHVHDRTAGPVPHRVSRVGQLDNGDPADYIRRLLGQQAGNRDRAGSPRLGFAGHIDGQAVLSVEQGAFLLEAACPYFPPSAIHLAVVDPEVGTDRRAIALRTPSGSFLGPDNGILSAALPEDTRSHAGEAGAPVPLPEEVLGVALSNPRYHMQPVSDTFHGRDIFAPAAAHLSLGLPLSDLGEVVSEVFALSPFRARRRPDGALSGRVVHIDLFGNLVTNVRREDLASRRVTVEIGGRQIAGLQRNYAEKPGLTALAGSSGFLEIALTGSSAAAELAVDIGEPVVVRSG</sequence>
<evidence type="ECO:0000259" key="5">
    <source>
        <dbReference type="Pfam" id="PF20257"/>
    </source>
</evidence>
<dbReference type="InterPro" id="IPR046469">
    <property type="entry name" value="SAM_HAT_N"/>
</dbReference>
<dbReference type="Gene3D" id="2.40.30.90">
    <property type="entry name" value="Bacterial fluorinating enzyme like"/>
    <property type="match status" value="1"/>
</dbReference>
<reference evidence="6" key="1">
    <citation type="journal article" date="2015" name="Nature">
        <title>Complex archaea that bridge the gap between prokaryotes and eukaryotes.</title>
        <authorList>
            <person name="Spang A."/>
            <person name="Saw J.H."/>
            <person name="Jorgensen S.L."/>
            <person name="Zaremba-Niedzwiedzka K."/>
            <person name="Martijn J."/>
            <person name="Lind A.E."/>
            <person name="van Eijk R."/>
            <person name="Schleper C."/>
            <person name="Guy L."/>
            <person name="Ettema T.J."/>
        </authorList>
    </citation>
    <scope>NUCLEOTIDE SEQUENCE</scope>
</reference>